<dbReference type="SUPFAM" id="SSF53774">
    <property type="entry name" value="Glutaminase/Asparaginase"/>
    <property type="match status" value="1"/>
</dbReference>
<feature type="binding site" evidence="3">
    <location>
        <position position="69"/>
    </location>
    <ligand>
        <name>substrate</name>
    </ligand>
</feature>
<dbReference type="PRINTS" id="PR00139">
    <property type="entry name" value="ASNGLNASE"/>
</dbReference>
<dbReference type="SFLD" id="SFLDS00057">
    <property type="entry name" value="Glutaminase/Asparaginase"/>
    <property type="match status" value="1"/>
</dbReference>
<dbReference type="PANTHER" id="PTHR11707:SF28">
    <property type="entry name" value="60 KDA LYSOPHOSPHOLIPASE"/>
    <property type="match status" value="1"/>
</dbReference>
<dbReference type="GO" id="GO:0006520">
    <property type="term" value="P:amino acid metabolic process"/>
    <property type="evidence" value="ECO:0007669"/>
    <property type="project" value="InterPro"/>
</dbReference>
<proteinExistence type="inferred from homology"/>
<comment type="similarity">
    <text evidence="1">Belongs to the asparaginase 1 family.</text>
</comment>
<comment type="caution">
    <text evidence="8">The sequence shown here is derived from an EMBL/GenBank/DDBJ whole genome shotgun (WGS) entry which is preliminary data.</text>
</comment>
<dbReference type="InterPro" id="IPR006034">
    <property type="entry name" value="Asparaginase/glutaminase-like"/>
</dbReference>
<evidence type="ECO:0000313" key="8">
    <source>
        <dbReference type="EMBL" id="KAA0017857.1"/>
    </source>
</evidence>
<evidence type="ECO:0000256" key="1">
    <source>
        <dbReference type="ARBA" id="ARBA00010518"/>
    </source>
</evidence>
<evidence type="ECO:0000259" key="6">
    <source>
        <dbReference type="Pfam" id="PF00710"/>
    </source>
</evidence>
<dbReference type="InterPro" id="IPR036152">
    <property type="entry name" value="Asp/glu_Ase-like_sf"/>
</dbReference>
<dbReference type="InterPro" id="IPR020827">
    <property type="entry name" value="Asparaginase/glutaminase_AS1"/>
</dbReference>
<feature type="domain" description="Asparaginase/glutaminase C-terminal" evidence="7">
    <location>
        <begin position="223"/>
        <end position="338"/>
    </location>
</feature>
<dbReference type="PANTHER" id="PTHR11707">
    <property type="entry name" value="L-ASPARAGINASE"/>
    <property type="match status" value="1"/>
</dbReference>
<evidence type="ECO:0000256" key="4">
    <source>
        <dbReference type="PROSITE-ProRule" id="PRU10099"/>
    </source>
</evidence>
<organism evidence="8 9">
    <name type="scientific">Salinicola corii</name>
    <dbReference type="NCBI Taxonomy" id="2606937"/>
    <lineage>
        <taxon>Bacteria</taxon>
        <taxon>Pseudomonadati</taxon>
        <taxon>Pseudomonadota</taxon>
        <taxon>Gammaproteobacteria</taxon>
        <taxon>Oceanospirillales</taxon>
        <taxon>Halomonadaceae</taxon>
        <taxon>Salinicola</taxon>
    </lineage>
</organism>
<dbReference type="EMBL" id="VTPX01000006">
    <property type="protein sequence ID" value="KAA0017857.1"/>
    <property type="molecule type" value="Genomic_DNA"/>
</dbReference>
<keyword evidence="9" id="KW-1185">Reference proteome</keyword>
<evidence type="ECO:0000256" key="3">
    <source>
        <dbReference type="PIRSR" id="PIRSR001220-2"/>
    </source>
</evidence>
<protein>
    <submittedName>
        <fullName evidence="8">Asparaginase</fullName>
    </submittedName>
</protein>
<evidence type="ECO:0000256" key="5">
    <source>
        <dbReference type="PROSITE-ProRule" id="PRU10100"/>
    </source>
</evidence>
<dbReference type="CDD" id="cd08963">
    <property type="entry name" value="L-asparaginase_I"/>
    <property type="match status" value="1"/>
</dbReference>
<feature type="active site" evidence="5">
    <location>
        <position position="100"/>
    </location>
</feature>
<dbReference type="PROSITE" id="PS00144">
    <property type="entry name" value="ASN_GLN_ASE_1"/>
    <property type="match status" value="1"/>
</dbReference>
<feature type="binding site" evidence="3">
    <location>
        <begin position="100"/>
        <end position="101"/>
    </location>
    <ligand>
        <name>substrate</name>
    </ligand>
</feature>
<name>A0A640WDG2_9GAMM</name>
<dbReference type="InterPro" id="IPR037152">
    <property type="entry name" value="L-asparaginase_N_sf"/>
</dbReference>
<dbReference type="SMART" id="SM00870">
    <property type="entry name" value="Asparaginase"/>
    <property type="match status" value="1"/>
</dbReference>
<dbReference type="Gene3D" id="3.40.50.40">
    <property type="match status" value="1"/>
</dbReference>
<dbReference type="GO" id="GO:0005829">
    <property type="term" value="C:cytosol"/>
    <property type="evidence" value="ECO:0007669"/>
    <property type="project" value="TreeGrafter"/>
</dbReference>
<dbReference type="InterPro" id="IPR041725">
    <property type="entry name" value="L-asparaginase_I"/>
</dbReference>
<dbReference type="Pfam" id="PF00710">
    <property type="entry name" value="Asparaginase"/>
    <property type="match status" value="1"/>
</dbReference>
<feature type="active site" evidence="4">
    <location>
        <position position="20"/>
    </location>
</feature>
<dbReference type="InterPro" id="IPR040919">
    <property type="entry name" value="Asparaginase_C"/>
</dbReference>
<dbReference type="RefSeq" id="WP_149435705.1">
    <property type="nucleotide sequence ID" value="NZ_VTPX01000006.1"/>
</dbReference>
<dbReference type="PIRSF" id="PIRSF001220">
    <property type="entry name" value="L-ASNase_gatD"/>
    <property type="match status" value="1"/>
</dbReference>
<sequence length="351" mass="38173">MSSTRYDGALPVLVIYTGGTIGMRESDRGLVAAGDFESRMATALSTLPPDRQRELPRYVLWETTRPIDSSSATPADWRALTRMIAEQYREFAGFVVLHGTDTLAWCASSLAFQLQGLSKPVIVTGAQKPLGASDSDALDNLEASLRFATQTGLREVCVSFGGRLMRGCRARKWYTESTLGFETPNWPLLGEMVDHASILYPGRCWQGQGAPRFELGTHPLPEVIRLPLWPGIRAQDVTRWLDDDQIRGVVIECWGSGNLPEDAALLGVLARACAAGKTMVAISQCPVGGIHPGTYATGRTLTEIGIMSGDDMTPEAAHGKLAHLLAQDLSPDEFRQRFLTPLVGERGAFPT</sequence>
<dbReference type="Proteomes" id="UP000466024">
    <property type="component" value="Unassembled WGS sequence"/>
</dbReference>
<evidence type="ECO:0000313" key="9">
    <source>
        <dbReference type="Proteomes" id="UP000466024"/>
    </source>
</evidence>
<dbReference type="InterPro" id="IPR027475">
    <property type="entry name" value="Asparaginase/glutaminase_AS2"/>
</dbReference>
<evidence type="ECO:0000256" key="2">
    <source>
        <dbReference type="PIRSR" id="PIRSR001220-1"/>
    </source>
</evidence>
<feature type="domain" description="L-asparaginase N-terminal" evidence="6">
    <location>
        <begin position="12"/>
        <end position="194"/>
    </location>
</feature>
<evidence type="ECO:0000259" key="7">
    <source>
        <dbReference type="Pfam" id="PF17763"/>
    </source>
</evidence>
<dbReference type="PIRSF" id="PIRSF500176">
    <property type="entry name" value="L_ASNase"/>
    <property type="match status" value="1"/>
</dbReference>
<accession>A0A640WDG2</accession>
<dbReference type="InterPro" id="IPR027474">
    <property type="entry name" value="L-asparaginase_N"/>
</dbReference>
<feature type="active site" description="O-isoaspartyl threonine intermediate" evidence="2">
    <location>
        <position position="20"/>
    </location>
</feature>
<dbReference type="PROSITE" id="PS51732">
    <property type="entry name" value="ASN_GLN_ASE_3"/>
    <property type="match status" value="1"/>
</dbReference>
<dbReference type="PROSITE" id="PS00917">
    <property type="entry name" value="ASN_GLN_ASE_2"/>
    <property type="match status" value="1"/>
</dbReference>
<dbReference type="AlphaFoldDB" id="A0A640WDG2"/>
<dbReference type="Pfam" id="PF17763">
    <property type="entry name" value="Asparaginase_C"/>
    <property type="match status" value="1"/>
</dbReference>
<dbReference type="Gene3D" id="3.40.50.1170">
    <property type="entry name" value="L-asparaginase, N-terminal domain"/>
    <property type="match status" value="1"/>
</dbReference>
<dbReference type="InterPro" id="IPR027473">
    <property type="entry name" value="L-asparaginase_C"/>
</dbReference>
<gene>
    <name evidence="8" type="ORF">F0A16_12375</name>
</gene>
<dbReference type="GO" id="GO:0004067">
    <property type="term" value="F:asparaginase activity"/>
    <property type="evidence" value="ECO:0007669"/>
    <property type="project" value="UniProtKB-UniRule"/>
</dbReference>
<reference evidence="8 9" key="1">
    <citation type="submission" date="2019-08" db="EMBL/GenBank/DDBJ databases">
        <title>Bioinformatics analysis of the strain L3 and L5.</title>
        <authorList>
            <person name="Li X."/>
        </authorList>
    </citation>
    <scope>NUCLEOTIDE SEQUENCE [LARGE SCALE GENOMIC DNA]</scope>
    <source>
        <strain evidence="8 9">L3</strain>
    </source>
</reference>